<accession>B0D8I5</accession>
<keyword evidence="4" id="KW-1185">Reference proteome</keyword>
<dbReference type="Proteomes" id="UP000001194">
    <property type="component" value="Unassembled WGS sequence"/>
</dbReference>
<feature type="compositionally biased region" description="Acidic residues" evidence="1">
    <location>
        <begin position="109"/>
        <end position="120"/>
    </location>
</feature>
<dbReference type="EMBL" id="DS547100">
    <property type="protein sequence ID" value="EDR09083.1"/>
    <property type="molecule type" value="Genomic_DNA"/>
</dbReference>
<feature type="region of interest" description="Disordered" evidence="1">
    <location>
        <begin position="1"/>
        <end position="131"/>
    </location>
</feature>
<reference evidence="3 4" key="1">
    <citation type="journal article" date="2008" name="Nature">
        <title>The genome of Laccaria bicolor provides insights into mycorrhizal symbiosis.</title>
        <authorList>
            <person name="Martin F."/>
            <person name="Aerts A."/>
            <person name="Ahren D."/>
            <person name="Brun A."/>
            <person name="Danchin E.G.J."/>
            <person name="Duchaussoy F."/>
            <person name="Gibon J."/>
            <person name="Kohler A."/>
            <person name="Lindquist E."/>
            <person name="Pereda V."/>
            <person name="Salamov A."/>
            <person name="Shapiro H.J."/>
            <person name="Wuyts J."/>
            <person name="Blaudez D."/>
            <person name="Buee M."/>
            <person name="Brokstein P."/>
            <person name="Canbaeck B."/>
            <person name="Cohen D."/>
            <person name="Courty P.E."/>
            <person name="Coutinho P.M."/>
            <person name="Delaruelle C."/>
            <person name="Detter J.C."/>
            <person name="Deveau A."/>
            <person name="DiFazio S."/>
            <person name="Duplessis S."/>
            <person name="Fraissinet-Tachet L."/>
            <person name="Lucic E."/>
            <person name="Frey-Klett P."/>
            <person name="Fourrey C."/>
            <person name="Feussner I."/>
            <person name="Gay G."/>
            <person name="Grimwood J."/>
            <person name="Hoegger P.J."/>
            <person name="Jain P."/>
            <person name="Kilaru S."/>
            <person name="Labbe J."/>
            <person name="Lin Y.C."/>
            <person name="Legue V."/>
            <person name="Le Tacon F."/>
            <person name="Marmeisse R."/>
            <person name="Melayah D."/>
            <person name="Montanini B."/>
            <person name="Muratet M."/>
            <person name="Nehls U."/>
            <person name="Niculita-Hirzel H."/>
            <person name="Oudot-Le Secq M.P."/>
            <person name="Peter M."/>
            <person name="Quesneville H."/>
            <person name="Rajashekar B."/>
            <person name="Reich M."/>
            <person name="Rouhier N."/>
            <person name="Schmutz J."/>
            <person name="Yin T."/>
            <person name="Chalot M."/>
            <person name="Henrissat B."/>
            <person name="Kuees U."/>
            <person name="Lucas S."/>
            <person name="Van de Peer Y."/>
            <person name="Podila G.K."/>
            <person name="Polle A."/>
            <person name="Pukkila P.J."/>
            <person name="Richardson P.M."/>
            <person name="Rouze P."/>
            <person name="Sanders I.R."/>
            <person name="Stajich J.E."/>
            <person name="Tunlid A."/>
            <person name="Tuskan G."/>
            <person name="Grigoriev I.V."/>
        </authorList>
    </citation>
    <scope>NUCLEOTIDE SEQUENCE [LARGE SCALE GENOMIC DNA]</scope>
    <source>
        <strain evidence="4">S238N-H82 / ATCC MYA-4686</strain>
    </source>
</reference>
<organism evidence="4">
    <name type="scientific">Laccaria bicolor (strain S238N-H82 / ATCC MYA-4686)</name>
    <name type="common">Bicoloured deceiver</name>
    <name type="synonym">Laccaria laccata var. bicolor</name>
    <dbReference type="NCBI Taxonomy" id="486041"/>
    <lineage>
        <taxon>Eukaryota</taxon>
        <taxon>Fungi</taxon>
        <taxon>Dikarya</taxon>
        <taxon>Basidiomycota</taxon>
        <taxon>Agaricomycotina</taxon>
        <taxon>Agaricomycetes</taxon>
        <taxon>Agaricomycetidae</taxon>
        <taxon>Agaricales</taxon>
        <taxon>Agaricineae</taxon>
        <taxon>Hydnangiaceae</taxon>
        <taxon>Laccaria</taxon>
    </lineage>
</organism>
<proteinExistence type="predicted"/>
<dbReference type="KEGG" id="lbc:LACBIDRAFT_296326"/>
<evidence type="ECO:0000256" key="1">
    <source>
        <dbReference type="SAM" id="MobiDB-lite"/>
    </source>
</evidence>
<feature type="compositionally biased region" description="Low complexity" evidence="1">
    <location>
        <begin position="36"/>
        <end position="78"/>
    </location>
</feature>
<dbReference type="HOGENOM" id="CLU_858067_0_0_1"/>
<dbReference type="AlphaFoldDB" id="B0D8I5"/>
<evidence type="ECO:0000313" key="4">
    <source>
        <dbReference type="Proteomes" id="UP000001194"/>
    </source>
</evidence>
<dbReference type="RefSeq" id="XP_001880396.1">
    <property type="nucleotide sequence ID" value="XM_001880361.1"/>
</dbReference>
<dbReference type="InterPro" id="IPR045341">
    <property type="entry name" value="DUF6532"/>
</dbReference>
<evidence type="ECO:0000313" key="3">
    <source>
        <dbReference type="EMBL" id="EDR09083.1"/>
    </source>
</evidence>
<dbReference type="Pfam" id="PF20149">
    <property type="entry name" value="DUF6532"/>
    <property type="match status" value="1"/>
</dbReference>
<dbReference type="InParanoid" id="B0D8I5"/>
<sequence length="324" mass="35227">MFMSCTVASKPAELAARASRIPPTPGLVLATTSHGQSTQQQPQPSCIQSPLCSQTPSCSQSRSRSGSPSHSCLGSPSRSHSHSVPRTNTAIPGLRSGSPQSGEKCTCLLDDDSDEDGKDEEADHHHDHTPAAVHVLKLNNDNSRPKAGDYDSSTQDTILGAPLVLDADIAKIIKACGSQAYGEAKAKTQTLVDVLYGFNSGCGRSVIKKNHDKAERLKHEKGFIYKSSQGDVPAPDHSKSCQWHVVQVVFASSVQSGFLPPKCATVDRNRSRTNPDTDGTESNHLGPVFCSLWSRFRPIQTGFLRIIYYTNINHLYLDYYYSEK</sequence>
<name>B0D8I5_LACBS</name>
<protein>
    <submittedName>
        <fullName evidence="3">Predicted protein</fullName>
    </submittedName>
</protein>
<gene>
    <name evidence="3" type="ORF">LACBIDRAFT_296326</name>
</gene>
<dbReference type="GeneID" id="6075878"/>
<feature type="domain" description="DUF6532" evidence="2">
    <location>
        <begin position="156"/>
        <end position="230"/>
    </location>
</feature>
<dbReference type="OrthoDB" id="3257342at2759"/>
<evidence type="ECO:0000259" key="2">
    <source>
        <dbReference type="Pfam" id="PF20149"/>
    </source>
</evidence>